<dbReference type="PANTHER" id="PTHR11524">
    <property type="entry name" value="60S RIBOSOMAL PROTEIN L7"/>
    <property type="match status" value="1"/>
</dbReference>
<reference evidence="2 3" key="1">
    <citation type="submission" date="2016-06" db="EMBL/GenBank/DDBJ databases">
        <authorList>
            <consortium name="Pathogen Informatics"/>
        </authorList>
    </citation>
    <scope>NUCLEOTIDE SEQUENCE [LARGE SCALE GENOMIC DNA]</scope>
    <source>
        <strain evidence="2">PmlGA01</strain>
    </source>
</reference>
<dbReference type="GO" id="GO:0000463">
    <property type="term" value="P:maturation of LSU-rRNA from tricistronic rRNA transcript (SSU-rRNA, 5.8S rRNA, LSU-rRNA)"/>
    <property type="evidence" value="ECO:0007669"/>
    <property type="project" value="TreeGrafter"/>
</dbReference>
<sequence length="190" mass="22860">MHKKKESKDSKKNKTGNNNKKKLVKFRRIKKVKFKDEHRVLLQNNTGDEDVKELRLNKKFNGVLLLNNKQNMQNLFLVKSYVCYGYIKKYNFYNLMEKRLFLKDGDEIKRCDSNKTIEKLFRKEGIYSFPSFCEYIFECKENVDIILKNHVIPFDFSFLNSEITFDFLQFKSEFAGFMKDEINEILEKII</sequence>
<evidence type="ECO:0000313" key="3">
    <source>
        <dbReference type="Proteomes" id="UP000219799"/>
    </source>
</evidence>
<dbReference type="Gene3D" id="3.30.1390.20">
    <property type="entry name" value="Ribosomal protein L30, ferredoxin-like fold domain"/>
    <property type="match status" value="1"/>
</dbReference>
<name>A0A1C3KZ97_PLAMA</name>
<dbReference type="SUPFAM" id="SSF55129">
    <property type="entry name" value="Ribosomal protein L30p/L7e"/>
    <property type="match status" value="1"/>
</dbReference>
<dbReference type="AlphaFoldDB" id="A0A1C3KZ97"/>
<dbReference type="InterPro" id="IPR039699">
    <property type="entry name" value="Ribosomal_uL30"/>
</dbReference>
<keyword evidence="2" id="KW-0687">Ribonucleoprotein</keyword>
<dbReference type="Proteomes" id="UP000219799">
    <property type="component" value="Chromosome 11"/>
</dbReference>
<feature type="compositionally biased region" description="Basic residues" evidence="1">
    <location>
        <begin position="13"/>
        <end position="22"/>
    </location>
</feature>
<feature type="compositionally biased region" description="Basic and acidic residues" evidence="1">
    <location>
        <begin position="1"/>
        <end position="12"/>
    </location>
</feature>
<dbReference type="InterPro" id="IPR036919">
    <property type="entry name" value="Ribo_uL30_ferredoxin-like_sf"/>
</dbReference>
<dbReference type="EMBL" id="LT594499">
    <property type="protein sequence ID" value="SBT79600.1"/>
    <property type="molecule type" value="Genomic_DNA"/>
</dbReference>
<evidence type="ECO:0000313" key="2">
    <source>
        <dbReference type="EMBL" id="SBT79600.1"/>
    </source>
</evidence>
<gene>
    <name evidence="2" type="primary">PmlGA01_110019500</name>
    <name evidence="2" type="ORF">PMLGA01_110019500</name>
</gene>
<dbReference type="PANTHER" id="PTHR11524:SF16">
    <property type="entry name" value="LARGE RIBOSOMAL SUBUNIT PROTEIN UL30"/>
    <property type="match status" value="1"/>
</dbReference>
<dbReference type="VEuPathDB" id="PlasmoDB:PmUG01_11031200"/>
<proteinExistence type="predicted"/>
<dbReference type="GO" id="GO:0022625">
    <property type="term" value="C:cytosolic large ribosomal subunit"/>
    <property type="evidence" value="ECO:0007669"/>
    <property type="project" value="TreeGrafter"/>
</dbReference>
<accession>A0A1C3KZ97</accession>
<dbReference type="GO" id="GO:0003735">
    <property type="term" value="F:structural constituent of ribosome"/>
    <property type="evidence" value="ECO:0007669"/>
    <property type="project" value="TreeGrafter"/>
</dbReference>
<dbReference type="GO" id="GO:0003723">
    <property type="term" value="F:RNA binding"/>
    <property type="evidence" value="ECO:0007669"/>
    <property type="project" value="TreeGrafter"/>
</dbReference>
<feature type="region of interest" description="Disordered" evidence="1">
    <location>
        <begin position="1"/>
        <end position="22"/>
    </location>
</feature>
<organism evidence="2 3">
    <name type="scientific">Plasmodium malariae</name>
    <dbReference type="NCBI Taxonomy" id="5858"/>
    <lineage>
        <taxon>Eukaryota</taxon>
        <taxon>Sar</taxon>
        <taxon>Alveolata</taxon>
        <taxon>Apicomplexa</taxon>
        <taxon>Aconoidasida</taxon>
        <taxon>Haemosporida</taxon>
        <taxon>Plasmodiidae</taxon>
        <taxon>Plasmodium</taxon>
        <taxon>Plasmodium (Plasmodium)</taxon>
    </lineage>
</organism>
<protein>
    <submittedName>
        <fullName evidence="2">60S ribosomal protein L7-2, putative</fullName>
    </submittedName>
</protein>
<evidence type="ECO:0000256" key="1">
    <source>
        <dbReference type="SAM" id="MobiDB-lite"/>
    </source>
</evidence>
<keyword evidence="2" id="KW-0689">Ribosomal protein</keyword>